<evidence type="ECO:0000256" key="1">
    <source>
        <dbReference type="ARBA" id="ARBA00005253"/>
    </source>
</evidence>
<dbReference type="EMBL" id="JBHFQA010000024">
    <property type="protein sequence ID" value="KAL2077106.1"/>
    <property type="molecule type" value="Genomic_DNA"/>
</dbReference>
<comment type="similarity">
    <text evidence="1">Belongs to the centrin family.</text>
</comment>
<dbReference type="InterPro" id="IPR018247">
    <property type="entry name" value="EF_Hand_1_Ca_BS"/>
</dbReference>
<keyword evidence="3" id="KW-0677">Repeat</keyword>
<dbReference type="SMART" id="SM00054">
    <property type="entry name" value="EFh"/>
    <property type="match status" value="4"/>
</dbReference>
<dbReference type="InterPro" id="IPR011992">
    <property type="entry name" value="EF-hand-dom_pair"/>
</dbReference>
<evidence type="ECO:0000313" key="6">
    <source>
        <dbReference type="EMBL" id="KAL2077106.1"/>
    </source>
</evidence>
<dbReference type="Gene3D" id="1.10.238.10">
    <property type="entry name" value="EF-hand"/>
    <property type="match status" value="3"/>
</dbReference>
<feature type="domain" description="EF-hand" evidence="5">
    <location>
        <begin position="90"/>
        <end position="125"/>
    </location>
</feature>
<dbReference type="InterPro" id="IPR000629">
    <property type="entry name" value="RNA-helicase_DEAD-box_CS"/>
</dbReference>
<dbReference type="GO" id="GO:0005815">
    <property type="term" value="C:microtubule organizing center"/>
    <property type="evidence" value="ECO:0007669"/>
    <property type="project" value="UniProtKB-ARBA"/>
</dbReference>
<accession>A0ABD1IT35</accession>
<protein>
    <recommendedName>
        <fullName evidence="5">EF-hand domain-containing protein</fullName>
    </recommendedName>
</protein>
<evidence type="ECO:0000256" key="3">
    <source>
        <dbReference type="ARBA" id="ARBA00022737"/>
    </source>
</evidence>
<evidence type="ECO:0000256" key="4">
    <source>
        <dbReference type="ARBA" id="ARBA00022837"/>
    </source>
</evidence>
<dbReference type="InterPro" id="IPR002048">
    <property type="entry name" value="EF_hand_dom"/>
</dbReference>
<evidence type="ECO:0000259" key="5">
    <source>
        <dbReference type="PROSITE" id="PS50222"/>
    </source>
</evidence>
<evidence type="ECO:0000256" key="2">
    <source>
        <dbReference type="ARBA" id="ARBA00022723"/>
    </source>
</evidence>
<name>A0ABD1IT35_9TELE</name>
<sequence length="234" mass="27053">MISSSTNTYNFYFDDSFRIPDWPDVYCSRWGKCRRLVTTAVAEVQEVEGTTKQTFWHFDVLFNMATGFRKTGVTTNQRKKGNVKPDITEEQKQEIREAFDLFDTDGSGTIDVKELKVAMRALGFEPKKEEIKKMIADIDKEGSGTIDFNDFLCMMTKKMSEKDSKEEILKAFRLFDDDGTGKISFKNLKRVAKELGENLTDEELQEMIDEADRDGDGEINEQEFLRIMKKTSLY</sequence>
<feature type="domain" description="EF-hand" evidence="5">
    <location>
        <begin position="126"/>
        <end position="161"/>
    </location>
</feature>
<dbReference type="SUPFAM" id="SSF47473">
    <property type="entry name" value="EF-hand"/>
    <property type="match status" value="1"/>
</dbReference>
<evidence type="ECO:0000313" key="7">
    <source>
        <dbReference type="Proteomes" id="UP001591681"/>
    </source>
</evidence>
<organism evidence="6 7">
    <name type="scientific">Coilia grayii</name>
    <name type="common">Gray's grenadier anchovy</name>
    <dbReference type="NCBI Taxonomy" id="363190"/>
    <lineage>
        <taxon>Eukaryota</taxon>
        <taxon>Metazoa</taxon>
        <taxon>Chordata</taxon>
        <taxon>Craniata</taxon>
        <taxon>Vertebrata</taxon>
        <taxon>Euteleostomi</taxon>
        <taxon>Actinopterygii</taxon>
        <taxon>Neopterygii</taxon>
        <taxon>Teleostei</taxon>
        <taxon>Clupei</taxon>
        <taxon>Clupeiformes</taxon>
        <taxon>Clupeoidei</taxon>
        <taxon>Engraulidae</taxon>
        <taxon>Coilinae</taxon>
        <taxon>Coilia</taxon>
    </lineage>
</organism>
<gene>
    <name evidence="6" type="ORF">ACEWY4_026610</name>
</gene>
<dbReference type="CDD" id="cd00051">
    <property type="entry name" value="EFh"/>
    <property type="match status" value="2"/>
</dbReference>
<comment type="caution">
    <text evidence="6">The sequence shown here is derived from an EMBL/GenBank/DDBJ whole genome shotgun (WGS) entry which is preliminary data.</text>
</comment>
<dbReference type="FunFam" id="1.10.238.10:FF:000077">
    <property type="entry name" value="Centrin 1"/>
    <property type="match status" value="1"/>
</dbReference>
<dbReference type="PROSITE" id="PS00018">
    <property type="entry name" value="EF_HAND_1"/>
    <property type="match status" value="2"/>
</dbReference>
<dbReference type="PROSITE" id="PS00039">
    <property type="entry name" value="DEAD_ATP_HELICASE"/>
    <property type="match status" value="1"/>
</dbReference>
<dbReference type="AlphaFoldDB" id="A0ABD1IT35"/>
<dbReference type="GO" id="GO:0046872">
    <property type="term" value="F:metal ion binding"/>
    <property type="evidence" value="ECO:0007669"/>
    <property type="project" value="UniProtKB-KW"/>
</dbReference>
<feature type="domain" description="EF-hand" evidence="5">
    <location>
        <begin position="199"/>
        <end position="234"/>
    </location>
</feature>
<dbReference type="Pfam" id="PF13499">
    <property type="entry name" value="EF-hand_7"/>
    <property type="match status" value="2"/>
</dbReference>
<keyword evidence="7" id="KW-1185">Reference proteome</keyword>
<dbReference type="PANTHER" id="PTHR23050">
    <property type="entry name" value="CALCIUM BINDING PROTEIN"/>
    <property type="match status" value="1"/>
</dbReference>
<dbReference type="FunFam" id="1.10.238.10:FF:000070">
    <property type="entry name" value="Centrin-1"/>
    <property type="match status" value="1"/>
</dbReference>
<reference evidence="6 7" key="1">
    <citation type="submission" date="2024-09" db="EMBL/GenBank/DDBJ databases">
        <title>A chromosome-level genome assembly of Gray's grenadier anchovy, Coilia grayii.</title>
        <authorList>
            <person name="Fu Z."/>
        </authorList>
    </citation>
    <scope>NUCLEOTIDE SEQUENCE [LARGE SCALE GENOMIC DNA]</scope>
    <source>
        <strain evidence="6">G4</strain>
        <tissue evidence="6">Muscle</tissue>
    </source>
</reference>
<dbReference type="Proteomes" id="UP001591681">
    <property type="component" value="Unassembled WGS sequence"/>
</dbReference>
<feature type="domain" description="EF-hand" evidence="5">
    <location>
        <begin position="163"/>
        <end position="198"/>
    </location>
</feature>
<keyword evidence="4" id="KW-0106">Calcium</keyword>
<proteinExistence type="inferred from homology"/>
<keyword evidence="2" id="KW-0479">Metal-binding</keyword>
<dbReference type="PROSITE" id="PS50222">
    <property type="entry name" value="EF_HAND_2"/>
    <property type="match status" value="4"/>
</dbReference>
<dbReference type="InterPro" id="IPR050145">
    <property type="entry name" value="Centrin_CML-like"/>
</dbReference>